<feature type="compositionally biased region" description="Polar residues" evidence="1">
    <location>
        <begin position="63"/>
        <end position="75"/>
    </location>
</feature>
<keyword evidence="3" id="KW-1185">Reference proteome</keyword>
<comment type="caution">
    <text evidence="2">The sequence shown here is derived from an EMBL/GenBank/DDBJ whole genome shotgun (WGS) entry which is preliminary data.</text>
</comment>
<evidence type="ECO:0000313" key="3">
    <source>
        <dbReference type="Proteomes" id="UP000324091"/>
    </source>
</evidence>
<accession>A0A5C6NBD8</accession>
<dbReference type="Proteomes" id="UP000324091">
    <property type="component" value="Chromosome 3"/>
</dbReference>
<feature type="region of interest" description="Disordered" evidence="1">
    <location>
        <begin position="1"/>
        <end position="111"/>
    </location>
</feature>
<evidence type="ECO:0000256" key="1">
    <source>
        <dbReference type="SAM" id="MobiDB-lite"/>
    </source>
</evidence>
<gene>
    <name evidence="2" type="ORF">D4764_03G0001980</name>
</gene>
<proteinExistence type="predicted"/>
<sequence length="111" mass="12039">MAPRPARPHPPPPPSPLLVAPWSCSTTGVDETSIAAGRCRSPPAPPHRRRRRQNSDPVIPEALSSSRMAPWSLSTLGGGSQGREDAQRPLPPPPPPPPWGRHCVHHRNKQT</sequence>
<protein>
    <submittedName>
        <fullName evidence="2">Uncharacterized protein</fullName>
    </submittedName>
</protein>
<reference evidence="2 3" key="1">
    <citation type="submission" date="2019-04" db="EMBL/GenBank/DDBJ databases">
        <title>Chromosome genome assembly for Takifugu flavidus.</title>
        <authorList>
            <person name="Xiao S."/>
        </authorList>
    </citation>
    <scope>NUCLEOTIDE SEQUENCE [LARGE SCALE GENOMIC DNA]</scope>
    <source>
        <strain evidence="2">HTHZ2018</strain>
        <tissue evidence="2">Muscle</tissue>
    </source>
</reference>
<name>A0A5C6NBD8_9TELE</name>
<dbReference type="AlphaFoldDB" id="A0A5C6NBD8"/>
<feature type="compositionally biased region" description="Pro residues" evidence="1">
    <location>
        <begin position="89"/>
        <end position="99"/>
    </location>
</feature>
<evidence type="ECO:0000313" key="2">
    <source>
        <dbReference type="EMBL" id="TWW63190.1"/>
    </source>
</evidence>
<feature type="compositionally biased region" description="Basic residues" evidence="1">
    <location>
        <begin position="102"/>
        <end position="111"/>
    </location>
</feature>
<organism evidence="2 3">
    <name type="scientific">Takifugu flavidus</name>
    <name type="common">sansaifugu</name>
    <dbReference type="NCBI Taxonomy" id="433684"/>
    <lineage>
        <taxon>Eukaryota</taxon>
        <taxon>Metazoa</taxon>
        <taxon>Chordata</taxon>
        <taxon>Craniata</taxon>
        <taxon>Vertebrata</taxon>
        <taxon>Euteleostomi</taxon>
        <taxon>Actinopterygii</taxon>
        <taxon>Neopterygii</taxon>
        <taxon>Teleostei</taxon>
        <taxon>Neoteleostei</taxon>
        <taxon>Acanthomorphata</taxon>
        <taxon>Eupercaria</taxon>
        <taxon>Tetraodontiformes</taxon>
        <taxon>Tetradontoidea</taxon>
        <taxon>Tetraodontidae</taxon>
        <taxon>Takifugu</taxon>
    </lineage>
</organism>
<dbReference type="EMBL" id="RHFK02000016">
    <property type="protein sequence ID" value="TWW63190.1"/>
    <property type="molecule type" value="Genomic_DNA"/>
</dbReference>